<dbReference type="STRING" id="933084.A0A067PYN1"/>
<dbReference type="InterPro" id="IPR051297">
    <property type="entry name" value="PalB/RIM13"/>
</dbReference>
<keyword evidence="9" id="KW-1185">Reference proteome</keyword>
<organism evidence="8 9">
    <name type="scientific">Jaapia argillacea MUCL 33604</name>
    <dbReference type="NCBI Taxonomy" id="933084"/>
    <lineage>
        <taxon>Eukaryota</taxon>
        <taxon>Fungi</taxon>
        <taxon>Dikarya</taxon>
        <taxon>Basidiomycota</taxon>
        <taxon>Agaricomycotina</taxon>
        <taxon>Agaricomycetes</taxon>
        <taxon>Agaricomycetidae</taxon>
        <taxon>Jaapiales</taxon>
        <taxon>Jaapiaceae</taxon>
        <taxon>Jaapia</taxon>
    </lineage>
</organism>
<dbReference type="HOGENOM" id="CLU_006770_0_0_1"/>
<dbReference type="GO" id="GO:0006508">
    <property type="term" value="P:proteolysis"/>
    <property type="evidence" value="ECO:0007669"/>
    <property type="project" value="UniProtKB-KW"/>
</dbReference>
<dbReference type="AlphaFoldDB" id="A0A067PYN1"/>
<evidence type="ECO:0000313" key="8">
    <source>
        <dbReference type="EMBL" id="KDQ56387.1"/>
    </source>
</evidence>
<dbReference type="SUPFAM" id="SSF54001">
    <property type="entry name" value="Cysteine proteinases"/>
    <property type="match status" value="1"/>
</dbReference>
<name>A0A067PYN1_9AGAM</name>
<dbReference type="SMART" id="SM00720">
    <property type="entry name" value="calpain_III"/>
    <property type="match status" value="1"/>
</dbReference>
<dbReference type="InParanoid" id="A0A067PYN1"/>
<accession>A0A067PYN1</accession>
<proteinExistence type="inferred from homology"/>
<dbReference type="Gene3D" id="1.20.58.80">
    <property type="entry name" value="Phosphotransferase system, lactose/cellobiose-type IIA subunit"/>
    <property type="match status" value="1"/>
</dbReference>
<dbReference type="Proteomes" id="UP000027265">
    <property type="component" value="Unassembled WGS sequence"/>
</dbReference>
<dbReference type="SUPFAM" id="SSF116846">
    <property type="entry name" value="MIT domain"/>
    <property type="match status" value="1"/>
</dbReference>
<evidence type="ECO:0000256" key="2">
    <source>
        <dbReference type="ARBA" id="ARBA00022670"/>
    </source>
</evidence>
<dbReference type="SMART" id="SM00230">
    <property type="entry name" value="CysPc"/>
    <property type="match status" value="1"/>
</dbReference>
<dbReference type="InterPro" id="IPR036181">
    <property type="entry name" value="MIT_dom_sf"/>
</dbReference>
<dbReference type="PANTHER" id="PTHR46143:SF1">
    <property type="entry name" value="CALPAIN-7"/>
    <property type="match status" value="1"/>
</dbReference>
<dbReference type="SUPFAM" id="SSF49758">
    <property type="entry name" value="Calpain large subunit, middle domain (domain III)"/>
    <property type="match status" value="2"/>
</dbReference>
<evidence type="ECO:0000256" key="4">
    <source>
        <dbReference type="ARBA" id="ARBA00022807"/>
    </source>
</evidence>
<dbReference type="GO" id="GO:0004198">
    <property type="term" value="F:calcium-dependent cysteine-type endopeptidase activity"/>
    <property type="evidence" value="ECO:0007669"/>
    <property type="project" value="InterPro"/>
</dbReference>
<feature type="compositionally biased region" description="Low complexity" evidence="6">
    <location>
        <begin position="615"/>
        <end position="625"/>
    </location>
</feature>
<dbReference type="Pfam" id="PF01067">
    <property type="entry name" value="Calpain_III"/>
    <property type="match status" value="1"/>
</dbReference>
<sequence>MAPKPSSPTHEAQTLYNKASKAELSRDYDNAFRLYIKAAESFLHLSRTLAQHQSGDHDEQIHKEAKAQAGKALERAEKIKGLRRGLVGNMSLSVDRFSEQEQLRVLLKSSLVNGLNFPLWDSGSDPPSNIPVLFQPALSKEQIRASTSYQSPPLVLPGAVVTPAPTNELVPQDIIQQIISDCSVCTAIAVCIERNGRFGGNLVVDNLYPHDEKGLPRNAFDGNHFLRILFNGGYRRISIDDKLPFSSTGTLMCMSTGRKRCLWPSLVGKAYMKLMGGYDFPGSNSCIDLHALIGWIPEHLEIKGPKFEREKTWSRISQGFTSGNCLITIGTGRDPVQWSGVELLPEHSYAVIGVDDDGGERTLTLLDPWINGSDTTSTSLPTIYPTLVPDNVASAMGRMTIADKPRTMHIPWMDICGLLDSVYVSWNPGLFRGNLVFHGSWKSENQEGENRSYHSQLRLTLPPQSHSHDVIVWVLLTRHVVDRQMAQEYISLRVQVQDDDGGNVRVMVGNTAGENEGTYTNSPHALVRTTIQGSTLSSSTSSALNIIASYEGQVPDVGYTITAYSSSANIQWAEDPAAPPFSKTIEGTLTTKNSGGNCTFPSFMTNPQYHLRIHPSTTPSTSRSPVAGSQRGKTKSRIGLSVEGGRDLPLNVVVVWSSGERITELVENDVAATSGAYNYGYAHTSRELTDGDYTVIVSSFNPYNTGPFTLKVESSQRFDLEPVPSEGAGMYTKTIRGVWDEETSGGGPSSNKYWSNPMFEVRVRTASQIKIRLQLLQPSPSTSLNVTLFSPSGPQYVEHPSTNLNMLSTSGPYSDANSGVITPQINVKPGTYIILPSTYRNGIYAAFRLIVFSSSNVDVEPIEGLLGG</sequence>
<comment type="caution">
    <text evidence="5">Lacks conserved residue(s) required for the propagation of feature annotation.</text>
</comment>
<evidence type="ECO:0000256" key="3">
    <source>
        <dbReference type="ARBA" id="ARBA00022801"/>
    </source>
</evidence>
<dbReference type="InterPro" id="IPR038765">
    <property type="entry name" value="Papain-like_cys_pep_sf"/>
</dbReference>
<dbReference type="InterPro" id="IPR001300">
    <property type="entry name" value="Peptidase_C2_calpain_cat"/>
</dbReference>
<dbReference type="PANTHER" id="PTHR46143">
    <property type="entry name" value="CALPAIN-7"/>
    <property type="match status" value="1"/>
</dbReference>
<dbReference type="Gene3D" id="2.60.120.380">
    <property type="match status" value="2"/>
</dbReference>
<feature type="region of interest" description="Disordered" evidence="6">
    <location>
        <begin position="615"/>
        <end position="636"/>
    </location>
</feature>
<keyword evidence="3" id="KW-0378">Hydrolase</keyword>
<dbReference type="PROSITE" id="PS50203">
    <property type="entry name" value="CALPAIN_CAT"/>
    <property type="match status" value="1"/>
</dbReference>
<evidence type="ECO:0000259" key="7">
    <source>
        <dbReference type="PROSITE" id="PS50203"/>
    </source>
</evidence>
<keyword evidence="4" id="KW-0788">Thiol protease</keyword>
<dbReference type="InterPro" id="IPR036213">
    <property type="entry name" value="Calpain_III_sf"/>
</dbReference>
<evidence type="ECO:0000256" key="6">
    <source>
        <dbReference type="SAM" id="MobiDB-lite"/>
    </source>
</evidence>
<evidence type="ECO:0000256" key="5">
    <source>
        <dbReference type="PROSITE-ProRule" id="PRU00239"/>
    </source>
</evidence>
<dbReference type="InterPro" id="IPR022683">
    <property type="entry name" value="Calpain_III"/>
</dbReference>
<dbReference type="Pfam" id="PF00648">
    <property type="entry name" value="Peptidase_C2"/>
    <property type="match status" value="1"/>
</dbReference>
<evidence type="ECO:0000313" key="9">
    <source>
        <dbReference type="Proteomes" id="UP000027265"/>
    </source>
</evidence>
<dbReference type="EMBL" id="KL197722">
    <property type="protein sequence ID" value="KDQ56387.1"/>
    <property type="molecule type" value="Genomic_DNA"/>
</dbReference>
<evidence type="ECO:0000256" key="1">
    <source>
        <dbReference type="ARBA" id="ARBA00010193"/>
    </source>
</evidence>
<comment type="similarity">
    <text evidence="1">Belongs to the peptidase C2 family. PalB/RIM13 subfamily.</text>
</comment>
<dbReference type="InterPro" id="IPR022682">
    <property type="entry name" value="Calpain_domain_III"/>
</dbReference>
<reference evidence="9" key="1">
    <citation type="journal article" date="2014" name="Proc. Natl. Acad. Sci. U.S.A.">
        <title>Extensive sampling of basidiomycete genomes demonstrates inadequacy of the white-rot/brown-rot paradigm for wood decay fungi.</title>
        <authorList>
            <person name="Riley R."/>
            <person name="Salamov A.A."/>
            <person name="Brown D.W."/>
            <person name="Nagy L.G."/>
            <person name="Floudas D."/>
            <person name="Held B.W."/>
            <person name="Levasseur A."/>
            <person name="Lombard V."/>
            <person name="Morin E."/>
            <person name="Otillar R."/>
            <person name="Lindquist E.A."/>
            <person name="Sun H."/>
            <person name="LaButti K.M."/>
            <person name="Schmutz J."/>
            <person name="Jabbour D."/>
            <person name="Luo H."/>
            <person name="Baker S.E."/>
            <person name="Pisabarro A.G."/>
            <person name="Walton J.D."/>
            <person name="Blanchette R.A."/>
            <person name="Henrissat B."/>
            <person name="Martin F."/>
            <person name="Cullen D."/>
            <person name="Hibbett D.S."/>
            <person name="Grigoriev I.V."/>
        </authorList>
    </citation>
    <scope>NUCLEOTIDE SEQUENCE [LARGE SCALE GENOMIC DNA]</scope>
    <source>
        <strain evidence="9">MUCL 33604</strain>
    </source>
</reference>
<dbReference type="OrthoDB" id="167576at2759"/>
<protein>
    <recommendedName>
        <fullName evidence="7">Calpain catalytic domain-containing protein</fullName>
    </recommendedName>
</protein>
<feature type="domain" description="Calpain catalytic" evidence="7">
    <location>
        <begin position="119"/>
        <end position="419"/>
    </location>
</feature>
<gene>
    <name evidence="8" type="ORF">JAAARDRAFT_310571</name>
</gene>
<keyword evidence="2" id="KW-0645">Protease</keyword>